<accession>X1FEW3</accession>
<protein>
    <recommendedName>
        <fullName evidence="2">Pyruvate/ketoisovalerate oxidoreductase catalytic domain-containing protein</fullName>
    </recommendedName>
</protein>
<gene>
    <name evidence="3" type="ORF">S03H2_11676</name>
</gene>
<dbReference type="GO" id="GO:0016903">
    <property type="term" value="F:oxidoreductase activity, acting on the aldehyde or oxo group of donors"/>
    <property type="evidence" value="ECO:0007669"/>
    <property type="project" value="InterPro"/>
</dbReference>
<name>X1FEW3_9ZZZZ</name>
<organism evidence="3">
    <name type="scientific">marine sediment metagenome</name>
    <dbReference type="NCBI Taxonomy" id="412755"/>
    <lineage>
        <taxon>unclassified sequences</taxon>
        <taxon>metagenomes</taxon>
        <taxon>ecological metagenomes</taxon>
    </lineage>
</organism>
<feature type="domain" description="Pyruvate/ketoisovalerate oxidoreductase catalytic" evidence="2">
    <location>
        <begin position="12"/>
        <end position="190"/>
    </location>
</feature>
<dbReference type="InterPro" id="IPR052198">
    <property type="entry name" value="IorB_Oxidoreductase"/>
</dbReference>
<sequence>MKKLDMLVTGVGGQGIVLATDIIAEAALIAGYDVKKTDTLGMAQRGGSVVSHVRIGQRVCSPLIKKGDVDILVAFEKLEAARWCYYLRHGGIAIINNLALPPLSVNMGNERYPSDKEITDILKRQTDRIYFIDATRRARELGNIRTLNMFMLGTASVFVPLEVHAWEDGISQRLSPNIREINITAFRNGRKEMRSVHL</sequence>
<evidence type="ECO:0000256" key="1">
    <source>
        <dbReference type="ARBA" id="ARBA00023002"/>
    </source>
</evidence>
<dbReference type="PANTHER" id="PTHR43854">
    <property type="entry name" value="INDOLEPYRUVATE OXIDOREDUCTASE SUBUNIT IORB"/>
    <property type="match status" value="1"/>
</dbReference>
<keyword evidence="1" id="KW-0560">Oxidoreductase</keyword>
<dbReference type="InterPro" id="IPR019752">
    <property type="entry name" value="Pyrv/ketoisovalerate_OxRed_cat"/>
</dbReference>
<evidence type="ECO:0000313" key="3">
    <source>
        <dbReference type="EMBL" id="GAH43492.1"/>
    </source>
</evidence>
<evidence type="ECO:0000259" key="2">
    <source>
        <dbReference type="Pfam" id="PF01558"/>
    </source>
</evidence>
<dbReference type="SUPFAM" id="SSF53323">
    <property type="entry name" value="Pyruvate-ferredoxin oxidoreductase, PFOR, domain III"/>
    <property type="match status" value="1"/>
</dbReference>
<dbReference type="Pfam" id="PF01558">
    <property type="entry name" value="POR"/>
    <property type="match status" value="1"/>
</dbReference>
<reference evidence="3" key="1">
    <citation type="journal article" date="2014" name="Front. Microbiol.">
        <title>High frequency of phylogenetically diverse reductive dehalogenase-homologous genes in deep subseafloor sedimentary metagenomes.</title>
        <authorList>
            <person name="Kawai M."/>
            <person name="Futagami T."/>
            <person name="Toyoda A."/>
            <person name="Takaki Y."/>
            <person name="Nishi S."/>
            <person name="Hori S."/>
            <person name="Arai W."/>
            <person name="Tsubouchi T."/>
            <person name="Morono Y."/>
            <person name="Uchiyama I."/>
            <person name="Ito T."/>
            <person name="Fujiyama A."/>
            <person name="Inagaki F."/>
            <person name="Takami H."/>
        </authorList>
    </citation>
    <scope>NUCLEOTIDE SEQUENCE</scope>
    <source>
        <strain evidence="3">Expedition CK06-06</strain>
    </source>
</reference>
<dbReference type="Gene3D" id="3.40.920.10">
    <property type="entry name" value="Pyruvate-ferredoxin oxidoreductase, PFOR, domain III"/>
    <property type="match status" value="1"/>
</dbReference>
<proteinExistence type="predicted"/>
<dbReference type="EMBL" id="BARU01005948">
    <property type="protein sequence ID" value="GAH43492.1"/>
    <property type="molecule type" value="Genomic_DNA"/>
</dbReference>
<dbReference type="InterPro" id="IPR002869">
    <property type="entry name" value="Pyrv_flavodox_OxRed_cen"/>
</dbReference>
<comment type="caution">
    <text evidence="3">The sequence shown here is derived from an EMBL/GenBank/DDBJ whole genome shotgun (WGS) entry which is preliminary data.</text>
</comment>
<dbReference type="AlphaFoldDB" id="X1FEW3"/>
<dbReference type="PANTHER" id="PTHR43854:SF1">
    <property type="entry name" value="INDOLEPYRUVATE OXIDOREDUCTASE SUBUNIT IORB"/>
    <property type="match status" value="1"/>
</dbReference>